<dbReference type="SUPFAM" id="SSF53474">
    <property type="entry name" value="alpha/beta-Hydrolases"/>
    <property type="match status" value="1"/>
</dbReference>
<gene>
    <name evidence="2" type="ORF">C8N35_102431</name>
</gene>
<evidence type="ECO:0000313" key="3">
    <source>
        <dbReference type="Proteomes" id="UP000244081"/>
    </source>
</evidence>
<name>A0A2T5VDA0_9HYPH</name>
<evidence type="ECO:0000259" key="1">
    <source>
        <dbReference type="Pfam" id="PF00561"/>
    </source>
</evidence>
<keyword evidence="3" id="KW-1185">Reference proteome</keyword>
<protein>
    <submittedName>
        <fullName evidence="2">3-oxoadipate enol-lactonase</fullName>
    </submittedName>
</protein>
<comment type="caution">
    <text evidence="2">The sequence shown here is derived from an EMBL/GenBank/DDBJ whole genome shotgun (WGS) entry which is preliminary data.</text>
</comment>
<proteinExistence type="predicted"/>
<dbReference type="InterPro" id="IPR029058">
    <property type="entry name" value="AB_hydrolase_fold"/>
</dbReference>
<dbReference type="RefSeq" id="WP_107989549.1">
    <property type="nucleotide sequence ID" value="NZ_QAYG01000002.1"/>
</dbReference>
<feature type="domain" description="AB hydrolase-1" evidence="1">
    <location>
        <begin position="23"/>
        <end position="246"/>
    </location>
</feature>
<dbReference type="EMBL" id="QAYG01000002">
    <property type="protein sequence ID" value="PTW61715.1"/>
    <property type="molecule type" value="Genomic_DNA"/>
</dbReference>
<evidence type="ECO:0000313" key="2">
    <source>
        <dbReference type="EMBL" id="PTW61715.1"/>
    </source>
</evidence>
<dbReference type="InterPro" id="IPR000073">
    <property type="entry name" value="AB_hydrolase_1"/>
</dbReference>
<dbReference type="PANTHER" id="PTHR43433:SF5">
    <property type="entry name" value="AB HYDROLASE-1 DOMAIN-CONTAINING PROTEIN"/>
    <property type="match status" value="1"/>
</dbReference>
<dbReference type="OrthoDB" id="9793083at2"/>
<dbReference type="PANTHER" id="PTHR43433">
    <property type="entry name" value="HYDROLASE, ALPHA/BETA FOLD FAMILY PROTEIN"/>
    <property type="match status" value="1"/>
</dbReference>
<accession>A0A2T5VDA0</accession>
<dbReference type="AlphaFoldDB" id="A0A2T5VDA0"/>
<organism evidence="2 3">
    <name type="scientific">Breoghania corrubedonensis</name>
    <dbReference type="NCBI Taxonomy" id="665038"/>
    <lineage>
        <taxon>Bacteria</taxon>
        <taxon>Pseudomonadati</taxon>
        <taxon>Pseudomonadota</taxon>
        <taxon>Alphaproteobacteria</taxon>
        <taxon>Hyphomicrobiales</taxon>
        <taxon>Stappiaceae</taxon>
        <taxon>Breoghania</taxon>
    </lineage>
</organism>
<dbReference type="InterPro" id="IPR026968">
    <property type="entry name" value="PcaD/CatD"/>
</dbReference>
<dbReference type="InterPro" id="IPR050471">
    <property type="entry name" value="AB_hydrolase"/>
</dbReference>
<dbReference type="Pfam" id="PF00561">
    <property type="entry name" value="Abhydrolase_1"/>
    <property type="match status" value="1"/>
</dbReference>
<sequence>MPTITTDDGIELTYEFEGAADAPVLLFSNSLGTDLGMWEDQLEAFSATRRILRYDSRGHGRSGAPKGPYSIERLGRDVLCLMDMLGLEKVDYCGLSKGGMVGMWLGINAGDRFGKMVYANTAAHMPTEEMWHHRAATVRANGMQSIVAAVVNRWFTEGFQTREPERVARIREMILATSPEGYAGCCEAIAAMDQREAIKAIGNPVLVIAGAEDAATPPDHAHQIAEAIAGAGLVVLPDAAHLSNIEQRDLFNEAVANFLAD</sequence>
<dbReference type="GO" id="GO:0042952">
    <property type="term" value="P:beta-ketoadipate pathway"/>
    <property type="evidence" value="ECO:0007669"/>
    <property type="project" value="InterPro"/>
</dbReference>
<dbReference type="GO" id="GO:0047570">
    <property type="term" value="F:3-oxoadipate enol-lactonase activity"/>
    <property type="evidence" value="ECO:0007669"/>
    <property type="project" value="InterPro"/>
</dbReference>
<reference evidence="2 3" key="1">
    <citation type="submission" date="2018-04" db="EMBL/GenBank/DDBJ databases">
        <title>Genomic Encyclopedia of Archaeal and Bacterial Type Strains, Phase II (KMG-II): from individual species to whole genera.</title>
        <authorList>
            <person name="Goeker M."/>
        </authorList>
    </citation>
    <scope>NUCLEOTIDE SEQUENCE [LARGE SCALE GENOMIC DNA]</scope>
    <source>
        <strain evidence="2 3">DSM 23382</strain>
    </source>
</reference>
<dbReference type="Proteomes" id="UP000244081">
    <property type="component" value="Unassembled WGS sequence"/>
</dbReference>
<dbReference type="NCBIfam" id="TIGR02427">
    <property type="entry name" value="protocat_pcaD"/>
    <property type="match status" value="1"/>
</dbReference>
<dbReference type="Gene3D" id="3.40.50.1820">
    <property type="entry name" value="alpha/beta hydrolase"/>
    <property type="match status" value="1"/>
</dbReference>